<dbReference type="PATRIC" id="fig|1173020.3.peg.1818"/>
<dbReference type="EMBL" id="CP003600">
    <property type="protein sequence ID" value="AFY92881.1"/>
    <property type="molecule type" value="Genomic_DNA"/>
</dbReference>
<protein>
    <submittedName>
        <fullName evidence="5">Integrase family protein</fullName>
    </submittedName>
</protein>
<evidence type="ECO:0000313" key="4">
    <source>
        <dbReference type="EMBL" id="AFY92733.1"/>
    </source>
</evidence>
<feature type="region of interest" description="Disordered" evidence="2">
    <location>
        <begin position="558"/>
        <end position="586"/>
    </location>
</feature>
<feature type="compositionally biased region" description="Basic and acidic residues" evidence="2">
    <location>
        <begin position="40"/>
        <end position="59"/>
    </location>
</feature>
<dbReference type="HOGENOM" id="CLU_034060_1_0_3"/>
<dbReference type="SUPFAM" id="SSF53098">
    <property type="entry name" value="Ribonuclease H-like"/>
    <property type="match status" value="1"/>
</dbReference>
<dbReference type="GO" id="GO:0015074">
    <property type="term" value="P:DNA integration"/>
    <property type="evidence" value="ECO:0007669"/>
    <property type="project" value="InterPro"/>
</dbReference>
<dbReference type="InterPro" id="IPR001584">
    <property type="entry name" value="Integrase_cat-core"/>
</dbReference>
<name>K9UEN6_CHAP6</name>
<comment type="similarity">
    <text evidence="1">Belongs to the transposase IS21/IS408/IS1162 family.</text>
</comment>
<feature type="region of interest" description="Disordered" evidence="2">
    <location>
        <begin position="502"/>
        <end position="536"/>
    </location>
</feature>
<dbReference type="KEGG" id="cmp:Cha6605_1581"/>
<dbReference type="GO" id="GO:0003676">
    <property type="term" value="F:nucleic acid binding"/>
    <property type="evidence" value="ECO:0007669"/>
    <property type="project" value="InterPro"/>
</dbReference>
<dbReference type="eggNOG" id="COG4584">
    <property type="taxonomic scope" value="Bacteria"/>
</dbReference>
<dbReference type="InterPro" id="IPR036397">
    <property type="entry name" value="RNaseH_sf"/>
</dbReference>
<feature type="compositionally biased region" description="Pro residues" evidence="2">
    <location>
        <begin position="512"/>
        <end position="524"/>
    </location>
</feature>
<dbReference type="PANTHER" id="PTHR35004:SF7">
    <property type="entry name" value="INTEGRASE PROTEIN"/>
    <property type="match status" value="1"/>
</dbReference>
<gene>
    <name evidence="4" type="ORF">Cha6605_1581</name>
    <name evidence="5" type="ORF">Cha6605_1759</name>
</gene>
<evidence type="ECO:0000313" key="5">
    <source>
        <dbReference type="EMBL" id="AFY92881.1"/>
    </source>
</evidence>
<evidence type="ECO:0000256" key="2">
    <source>
        <dbReference type="SAM" id="MobiDB-lite"/>
    </source>
</evidence>
<dbReference type="NCBIfam" id="NF033546">
    <property type="entry name" value="transpos_IS21"/>
    <property type="match status" value="1"/>
</dbReference>
<dbReference type="InterPro" id="IPR012337">
    <property type="entry name" value="RNaseH-like_sf"/>
</dbReference>
<dbReference type="Proteomes" id="UP000010366">
    <property type="component" value="Chromosome"/>
</dbReference>
<keyword evidence="6" id="KW-1185">Reference proteome</keyword>
<dbReference type="Gene3D" id="3.30.420.10">
    <property type="entry name" value="Ribonuclease H-like superfamily/Ribonuclease H"/>
    <property type="match status" value="1"/>
</dbReference>
<organism evidence="5 6">
    <name type="scientific">Chamaesiphon minutus (strain ATCC 27169 / PCC 6605)</name>
    <dbReference type="NCBI Taxonomy" id="1173020"/>
    <lineage>
        <taxon>Bacteria</taxon>
        <taxon>Bacillati</taxon>
        <taxon>Cyanobacteriota</taxon>
        <taxon>Cyanophyceae</taxon>
        <taxon>Gomontiellales</taxon>
        <taxon>Chamaesiphonaceae</taxon>
        <taxon>Chamaesiphon</taxon>
    </lineage>
</organism>
<reference evidence="5 6" key="1">
    <citation type="submission" date="2012-05" db="EMBL/GenBank/DDBJ databases">
        <title>Finished chromosome of genome of Chamaesiphon sp. PCC 6605.</title>
        <authorList>
            <consortium name="US DOE Joint Genome Institute"/>
            <person name="Gugger M."/>
            <person name="Coursin T."/>
            <person name="Rippka R."/>
            <person name="Tandeau De Marsac N."/>
            <person name="Huntemann M."/>
            <person name="Wei C.-L."/>
            <person name="Han J."/>
            <person name="Detter J.C."/>
            <person name="Han C."/>
            <person name="Tapia R."/>
            <person name="Chen A."/>
            <person name="Kyrpides N."/>
            <person name="Mavromatis K."/>
            <person name="Markowitz V."/>
            <person name="Szeto E."/>
            <person name="Ivanova N."/>
            <person name="Pagani I."/>
            <person name="Pati A."/>
            <person name="Goodwin L."/>
            <person name="Nordberg H.P."/>
            <person name="Cantor M.N."/>
            <person name="Hua S.X."/>
            <person name="Woyke T."/>
            <person name="Kerfeld C.A."/>
        </authorList>
    </citation>
    <scope>NUCLEOTIDE SEQUENCE [LARGE SCALE GENOMIC DNA]</scope>
    <source>
        <strain evidence="6">ATCC 27169 / PCC 6605</strain>
        <strain evidence="5">PCC 6605</strain>
    </source>
</reference>
<evidence type="ECO:0000259" key="3">
    <source>
        <dbReference type="PROSITE" id="PS50994"/>
    </source>
</evidence>
<dbReference type="AlphaFoldDB" id="K9UEN6"/>
<evidence type="ECO:0000256" key="1">
    <source>
        <dbReference type="ARBA" id="ARBA00009277"/>
    </source>
</evidence>
<evidence type="ECO:0000313" key="6">
    <source>
        <dbReference type="Proteomes" id="UP000010366"/>
    </source>
</evidence>
<dbReference type="EMBL" id="CP003600">
    <property type="protein sequence ID" value="AFY92733.1"/>
    <property type="molecule type" value="Genomic_DNA"/>
</dbReference>
<dbReference type="InterPro" id="IPR054353">
    <property type="entry name" value="IstA-like_C"/>
</dbReference>
<dbReference type="Pfam" id="PF22483">
    <property type="entry name" value="Mu-transpos_C_2"/>
    <property type="match status" value="1"/>
</dbReference>
<feature type="region of interest" description="Disordered" evidence="2">
    <location>
        <begin position="40"/>
        <end position="65"/>
    </location>
</feature>
<feature type="domain" description="Integrase catalytic" evidence="3">
    <location>
        <begin position="126"/>
        <end position="314"/>
    </location>
</feature>
<dbReference type="KEGG" id="cmp:Cha6605_1759"/>
<dbReference type="PROSITE" id="PS50994">
    <property type="entry name" value="INTEGRASE"/>
    <property type="match status" value="1"/>
</dbReference>
<proteinExistence type="inferred from homology"/>
<dbReference type="PANTHER" id="PTHR35004">
    <property type="entry name" value="TRANSPOSASE RV3428C-RELATED"/>
    <property type="match status" value="1"/>
</dbReference>
<accession>K9UEN6</accession>
<sequence length="586" mass="66934">MSGKTIHLYQKRAYMNAREIGLKQVEAAYVAEISERTGQRIEAGEHQPNRGKVAERKNTQDPLGDVWDKELEPMLKQEPKLKPMTLFEHLQDKYPGQYPQVLRTIQRRVQTWKVLHGPSPEVMFELRHEPGMMGLSDFTQLKGMEITIAGKSFEHLIYHYRLAYSGWQYAQIIQGGESFIALAEGLQNALAACGGVPKQHRTDSLSAAYRNLGGNKSLTRLYDELCDHYRMQPTRNNTGVAHENGAIESPHGHLKNRIKQAIYLRGSNDFDTLEEYQLLIEAAVAKLNQQCQQKYEQEKLHLQSLPKYRIPDYEILTACVSTRSTVEVRCVLYTVPSRLIGRQLELHLYHDRILGYLGTQLVVELPRIRVTQTDKRRGRCINYRHVIEGLRRKPRAFIYCTWQQELLPTPAFRERWLELTAQFDLDTAAVLIVEALYIAATQNQEAAVCDYLERELKAQTLTLKQLQQHFRQDCPESFPQVTVTQHDLSSYDQLIDANASDHSSKFESPYSPQSPPAPHSPPQAAPINSHARPLGISGTPSYTRAMVLCQILVGIMRTRNTPPQRSPVATGTHRGSTSQRKKFFQL</sequence>
<feature type="compositionally biased region" description="Polar residues" evidence="2">
    <location>
        <begin position="558"/>
        <end position="578"/>
    </location>
</feature>
<dbReference type="STRING" id="1173020.Cha6605_1581"/>